<dbReference type="AlphaFoldDB" id="A0A0K2T9B3"/>
<dbReference type="EMBL" id="HACA01004801">
    <property type="protein sequence ID" value="CDW22162.1"/>
    <property type="molecule type" value="Transcribed_RNA"/>
</dbReference>
<accession>A0A0K2T9B3</accession>
<sequence>RRTGRAQCQLLSYYETHILGILLKPLVVHVTPCLPQGASRPKRDIACLSDKKRLTGLLD</sequence>
<feature type="non-terminal residue" evidence="1">
    <location>
        <position position="1"/>
    </location>
</feature>
<evidence type="ECO:0000313" key="1">
    <source>
        <dbReference type="EMBL" id="CDW22162.1"/>
    </source>
</evidence>
<organism evidence="1">
    <name type="scientific">Lepeophtheirus salmonis</name>
    <name type="common">Salmon louse</name>
    <name type="synonym">Caligus salmonis</name>
    <dbReference type="NCBI Taxonomy" id="72036"/>
    <lineage>
        <taxon>Eukaryota</taxon>
        <taxon>Metazoa</taxon>
        <taxon>Ecdysozoa</taxon>
        <taxon>Arthropoda</taxon>
        <taxon>Crustacea</taxon>
        <taxon>Multicrustacea</taxon>
        <taxon>Hexanauplia</taxon>
        <taxon>Copepoda</taxon>
        <taxon>Siphonostomatoida</taxon>
        <taxon>Caligidae</taxon>
        <taxon>Lepeophtheirus</taxon>
    </lineage>
</organism>
<proteinExistence type="predicted"/>
<reference evidence="1" key="1">
    <citation type="submission" date="2014-05" db="EMBL/GenBank/DDBJ databases">
        <authorList>
            <person name="Chronopoulou M."/>
        </authorList>
    </citation>
    <scope>NUCLEOTIDE SEQUENCE</scope>
    <source>
        <tissue evidence="1">Whole organism</tissue>
    </source>
</reference>
<name>A0A0K2T9B3_LEPSM</name>
<protein>
    <submittedName>
        <fullName evidence="1">Uncharacterized protein</fullName>
    </submittedName>
</protein>